<protein>
    <submittedName>
        <fullName evidence="1">Uncharacterized protein</fullName>
    </submittedName>
</protein>
<evidence type="ECO:0000313" key="2">
    <source>
        <dbReference type="Proteomes" id="UP000074561"/>
    </source>
</evidence>
<reference evidence="1 2" key="1">
    <citation type="submission" date="2015-11" db="EMBL/GenBank/DDBJ databases">
        <title>Exploring the genomic traits of fungus-feeding bacterial genus Collimonas.</title>
        <authorList>
            <person name="Song C."/>
            <person name="Schmidt R."/>
            <person name="de Jager V."/>
            <person name="Krzyzanowska D."/>
            <person name="Jongedijk E."/>
            <person name="Cankar K."/>
            <person name="Beekwilder J."/>
            <person name="van Veen A."/>
            <person name="de Boer W."/>
            <person name="van Veen J.A."/>
            <person name="Garbeva P."/>
        </authorList>
    </citation>
    <scope>NUCLEOTIDE SEQUENCE [LARGE SCALE GENOMIC DNA]</scope>
    <source>
        <strain evidence="1 2">Ter91</strain>
    </source>
</reference>
<dbReference type="KEGG" id="cpra:CPter91_5423"/>
<sequence length="37" mass="4288">MNDFRKIFNVSLFSRYVKSKKIERSDAAIISCQSSFA</sequence>
<dbReference type="Proteomes" id="UP000074561">
    <property type="component" value="Chromosome"/>
</dbReference>
<accession>A0A127QCJ5</accession>
<proteinExistence type="predicted"/>
<gene>
    <name evidence="1" type="ORF">CPter91_5423</name>
</gene>
<evidence type="ECO:0000313" key="1">
    <source>
        <dbReference type="EMBL" id="AMP07706.1"/>
    </source>
</evidence>
<organism evidence="1 2">
    <name type="scientific">Collimonas pratensis</name>
    <dbReference type="NCBI Taxonomy" id="279113"/>
    <lineage>
        <taxon>Bacteria</taxon>
        <taxon>Pseudomonadati</taxon>
        <taxon>Pseudomonadota</taxon>
        <taxon>Betaproteobacteria</taxon>
        <taxon>Burkholderiales</taxon>
        <taxon>Oxalobacteraceae</taxon>
        <taxon>Collimonas</taxon>
    </lineage>
</organism>
<name>A0A127QCJ5_9BURK</name>
<dbReference type="EMBL" id="CP013234">
    <property type="protein sequence ID" value="AMP07706.1"/>
    <property type="molecule type" value="Genomic_DNA"/>
</dbReference>
<dbReference type="AlphaFoldDB" id="A0A127QCJ5"/>
<dbReference type="STRING" id="279113.CPter91_5423"/>
<dbReference type="PATRIC" id="fig|279113.9.peg.5379"/>